<dbReference type="EMBL" id="SDEE01000483">
    <property type="protein sequence ID" value="RXW16016.1"/>
    <property type="molecule type" value="Genomic_DNA"/>
</dbReference>
<comment type="caution">
    <text evidence="3">The sequence shown here is derived from an EMBL/GenBank/DDBJ whole genome shotgun (WGS) entry which is preliminary data.</text>
</comment>
<evidence type="ECO:0000256" key="1">
    <source>
        <dbReference type="SAM" id="MobiDB-lite"/>
    </source>
</evidence>
<dbReference type="OrthoDB" id="3271139at2759"/>
<protein>
    <recommendedName>
        <fullName evidence="2">Fungal-type protein kinase domain-containing protein</fullName>
    </recommendedName>
</protein>
<dbReference type="Gene3D" id="1.10.510.10">
    <property type="entry name" value="Transferase(Phosphotransferase) domain 1"/>
    <property type="match status" value="1"/>
</dbReference>
<sequence>MISRETPRKRAQYDITQEQQTLLREQVGHEMNDEILCCEVKVFQTDYLPQNRLLEEEYIILRDVGLEIAQSYFKKNQLFIEEADLSERLKQVVDALLRTRKEGGRQRNLWFNADRNKKFISAALGGTSETDSCLNNEAGSLRTTDIIVPMEFKLVGDFDKVGQNRLQLASSVIHILNDDVRRMFMFGITIEGHRMTLWYFSRSHSVKSQSFDFVKHPETLVSVLISLVFADDKDLGFDPNITLKSNTRQNPDWRVHECLSSFDQEEDADVMDAFGKLLEGERYKDLFLVIQDGSTGECSKPLAQSAWRSASKIFFSGVNPTRANDPFLTTQRLSVPRSSTTRNLQTHPADEDTQPAYRKCAPKQRSFLVFDDECTRLYCLPTVGDVFTVLNDCIAALRLMFCAGWVHRDISCSNVMAIRDPETQQWKLKLSDLEYSKKFGLTSDPKTGTPFFMPCEILRRRYFGLKRGVKAIPGVSRRKANLDKASQQAEPTYPLAHNFLHDLEASWWTTLWIITSRVDHKPSETYALPIFRNTSTLELSDPRLAALEEEIDKKLYACLLEPLKGVVGEFERIRLHLAQTAEDLGKAKAWSMEKGCQLYSELHANFGTAFAEFANPEAKWASVRLKIPTSSSPRPMDSIVDEDPNELPVAPYYEEELLPLRAKSEDSDEAAWVLADMPLPASLPPANGIKRLHHDVEQGNGDDEDGGRLSHSRRIKSNDGERISGSAGASTSAGARYTLRPNAKGCRNQSRK</sequence>
<dbReference type="PANTHER" id="PTHR38248:SF2">
    <property type="entry name" value="FUNK1 11"/>
    <property type="match status" value="1"/>
</dbReference>
<dbReference type="AlphaFoldDB" id="A0A4Q2DBA9"/>
<feature type="domain" description="Fungal-type protein kinase" evidence="2">
    <location>
        <begin position="343"/>
        <end position="513"/>
    </location>
</feature>
<dbReference type="InterPro" id="IPR011009">
    <property type="entry name" value="Kinase-like_dom_sf"/>
</dbReference>
<evidence type="ECO:0000313" key="3">
    <source>
        <dbReference type="EMBL" id="RXW16016.1"/>
    </source>
</evidence>
<feature type="compositionally biased region" description="Low complexity" evidence="1">
    <location>
        <begin position="724"/>
        <end position="735"/>
    </location>
</feature>
<proteinExistence type="predicted"/>
<feature type="domain" description="Fungal-type protein kinase" evidence="2">
    <location>
        <begin position="141"/>
        <end position="248"/>
    </location>
</feature>
<evidence type="ECO:0000259" key="2">
    <source>
        <dbReference type="Pfam" id="PF17667"/>
    </source>
</evidence>
<dbReference type="InterPro" id="IPR040976">
    <property type="entry name" value="Pkinase_fungal"/>
</dbReference>
<gene>
    <name evidence="3" type="ORF">EST38_g9837</name>
</gene>
<dbReference type="Pfam" id="PF17667">
    <property type="entry name" value="Pkinase_fungal"/>
    <property type="match status" value="2"/>
</dbReference>
<dbReference type="Proteomes" id="UP000290288">
    <property type="component" value="Unassembled WGS sequence"/>
</dbReference>
<reference evidence="3 4" key="1">
    <citation type="submission" date="2019-01" db="EMBL/GenBank/DDBJ databases">
        <title>Draft genome sequence of Psathyrella aberdarensis IHI B618.</title>
        <authorList>
            <person name="Buettner E."/>
            <person name="Kellner H."/>
        </authorList>
    </citation>
    <scope>NUCLEOTIDE SEQUENCE [LARGE SCALE GENOMIC DNA]</scope>
    <source>
        <strain evidence="3 4">IHI B618</strain>
    </source>
</reference>
<accession>A0A4Q2DBA9</accession>
<name>A0A4Q2DBA9_9AGAR</name>
<organism evidence="3 4">
    <name type="scientific">Candolleomyces aberdarensis</name>
    <dbReference type="NCBI Taxonomy" id="2316362"/>
    <lineage>
        <taxon>Eukaryota</taxon>
        <taxon>Fungi</taxon>
        <taxon>Dikarya</taxon>
        <taxon>Basidiomycota</taxon>
        <taxon>Agaricomycotina</taxon>
        <taxon>Agaricomycetes</taxon>
        <taxon>Agaricomycetidae</taxon>
        <taxon>Agaricales</taxon>
        <taxon>Agaricineae</taxon>
        <taxon>Psathyrellaceae</taxon>
        <taxon>Candolleomyces</taxon>
    </lineage>
</organism>
<dbReference type="SUPFAM" id="SSF56112">
    <property type="entry name" value="Protein kinase-like (PK-like)"/>
    <property type="match status" value="1"/>
</dbReference>
<dbReference type="PANTHER" id="PTHR38248">
    <property type="entry name" value="FUNK1 6"/>
    <property type="match status" value="1"/>
</dbReference>
<evidence type="ECO:0000313" key="4">
    <source>
        <dbReference type="Proteomes" id="UP000290288"/>
    </source>
</evidence>
<feature type="region of interest" description="Disordered" evidence="1">
    <location>
        <begin position="695"/>
        <end position="752"/>
    </location>
</feature>
<keyword evidence="4" id="KW-1185">Reference proteome</keyword>